<accession>A0A8J8G9S3</accession>
<gene>
    <name evidence="1" type="ORF">HNQ03_001227</name>
</gene>
<sequence length="180" mass="20490">MPDLTLKVKEAKEFINKNALNDDFCILIDLGIHSGRKRFFVWDFKKNQVIDEFLVGHGCGDNQWSADNSKENPTFSNEVDSHRSSLGKYKLGKRGFSNWGVNINYIMHGLEKTNSNAVERIIVFHSWEAVSDEEIYPAGTPEGWGCPTISNKSFLALDPMIKNSQKPVLMWIYSSKTDEI</sequence>
<dbReference type="PANTHER" id="PTHR38477:SF1">
    <property type="entry name" value="MUREIN L,D-TRANSPEPTIDASE CATALYTIC DOMAIN FAMILY PROTEIN"/>
    <property type="match status" value="1"/>
</dbReference>
<evidence type="ECO:0000313" key="1">
    <source>
        <dbReference type="EMBL" id="NRS92159.1"/>
    </source>
</evidence>
<proteinExistence type="predicted"/>
<dbReference type="RefSeq" id="WP_173778774.1">
    <property type="nucleotide sequence ID" value="NZ_JABSNO010000007.1"/>
</dbReference>
<dbReference type="PANTHER" id="PTHR38477">
    <property type="entry name" value="HYPOTHETICAL EXPORTED PROTEIN"/>
    <property type="match status" value="1"/>
</dbReference>
<dbReference type="AlphaFoldDB" id="A0A8J8G9S3"/>
<evidence type="ECO:0008006" key="3">
    <source>
        <dbReference type="Google" id="ProtNLM"/>
    </source>
</evidence>
<dbReference type="Proteomes" id="UP000610746">
    <property type="component" value="Unassembled WGS sequence"/>
</dbReference>
<dbReference type="InterPro" id="IPR032676">
    <property type="entry name" value="YkuD_2"/>
</dbReference>
<keyword evidence="2" id="KW-1185">Reference proteome</keyword>
<protein>
    <recommendedName>
        <fullName evidence="3">L,D-transpeptidase-like protein</fullName>
    </recommendedName>
</protein>
<name>A0A8J8G9S3_9FLAO</name>
<comment type="caution">
    <text evidence="1">The sequence shown here is derived from an EMBL/GenBank/DDBJ whole genome shotgun (WGS) entry which is preliminary data.</text>
</comment>
<evidence type="ECO:0000313" key="2">
    <source>
        <dbReference type="Proteomes" id="UP000610746"/>
    </source>
</evidence>
<dbReference type="Pfam" id="PF13645">
    <property type="entry name" value="YkuD_2"/>
    <property type="match status" value="1"/>
</dbReference>
<dbReference type="EMBL" id="JABSNO010000007">
    <property type="protein sequence ID" value="NRS92159.1"/>
    <property type="molecule type" value="Genomic_DNA"/>
</dbReference>
<organism evidence="1 2">
    <name type="scientific">Frigoriflavimonas asaccharolytica</name>
    <dbReference type="NCBI Taxonomy" id="2735899"/>
    <lineage>
        <taxon>Bacteria</taxon>
        <taxon>Pseudomonadati</taxon>
        <taxon>Bacteroidota</taxon>
        <taxon>Flavobacteriia</taxon>
        <taxon>Flavobacteriales</taxon>
        <taxon>Weeksellaceae</taxon>
        <taxon>Frigoriflavimonas</taxon>
    </lineage>
</organism>
<reference evidence="1" key="1">
    <citation type="submission" date="2020-05" db="EMBL/GenBank/DDBJ databases">
        <title>Genomic Encyclopedia of Type Strains, Phase IV (KMG-V): Genome sequencing to study the core and pangenomes of soil and plant-associated prokaryotes.</title>
        <authorList>
            <person name="Whitman W."/>
        </authorList>
    </citation>
    <scope>NUCLEOTIDE SEQUENCE</scope>
    <source>
        <strain evidence="1">16F</strain>
    </source>
</reference>